<feature type="compositionally biased region" description="Basic residues" evidence="1">
    <location>
        <begin position="1"/>
        <end position="11"/>
    </location>
</feature>
<name>A0A6L2KVV0_TANCI</name>
<evidence type="ECO:0000256" key="1">
    <source>
        <dbReference type="SAM" id="MobiDB-lite"/>
    </source>
</evidence>
<comment type="caution">
    <text evidence="2">The sequence shown here is derived from an EMBL/GenBank/DDBJ whole genome shotgun (WGS) entry which is preliminary data.</text>
</comment>
<feature type="compositionally biased region" description="Polar residues" evidence="1">
    <location>
        <begin position="78"/>
        <end position="96"/>
    </location>
</feature>
<sequence length="124" mass="13544">MTWARFRKKRDKNTSLGSQSVKTASGFATTPSEVKGDDVTTTCDVVTITDIKKPLEDSHLEEKHMTWARFGKKRDKNTSLGSQSVETASGFATTPSEVKGDDVTMTCDVVTITDIKKPLEDSVG</sequence>
<protein>
    <submittedName>
        <fullName evidence="2">Uncharacterized protein</fullName>
    </submittedName>
</protein>
<proteinExistence type="predicted"/>
<gene>
    <name evidence="2" type="ORF">Tci_025087</name>
</gene>
<accession>A0A6L2KVV0</accession>
<dbReference type="AlphaFoldDB" id="A0A6L2KVV0"/>
<feature type="region of interest" description="Disordered" evidence="1">
    <location>
        <begin position="1"/>
        <end position="35"/>
    </location>
</feature>
<feature type="region of interest" description="Disordered" evidence="1">
    <location>
        <begin position="73"/>
        <end position="98"/>
    </location>
</feature>
<dbReference type="EMBL" id="BKCJ010003122">
    <property type="protein sequence ID" value="GEU53109.1"/>
    <property type="molecule type" value="Genomic_DNA"/>
</dbReference>
<feature type="compositionally biased region" description="Polar residues" evidence="1">
    <location>
        <begin position="14"/>
        <end position="32"/>
    </location>
</feature>
<organism evidence="2">
    <name type="scientific">Tanacetum cinerariifolium</name>
    <name type="common">Dalmatian daisy</name>
    <name type="synonym">Chrysanthemum cinerariifolium</name>
    <dbReference type="NCBI Taxonomy" id="118510"/>
    <lineage>
        <taxon>Eukaryota</taxon>
        <taxon>Viridiplantae</taxon>
        <taxon>Streptophyta</taxon>
        <taxon>Embryophyta</taxon>
        <taxon>Tracheophyta</taxon>
        <taxon>Spermatophyta</taxon>
        <taxon>Magnoliopsida</taxon>
        <taxon>eudicotyledons</taxon>
        <taxon>Gunneridae</taxon>
        <taxon>Pentapetalae</taxon>
        <taxon>asterids</taxon>
        <taxon>campanulids</taxon>
        <taxon>Asterales</taxon>
        <taxon>Asteraceae</taxon>
        <taxon>Asteroideae</taxon>
        <taxon>Anthemideae</taxon>
        <taxon>Anthemidinae</taxon>
        <taxon>Tanacetum</taxon>
    </lineage>
</organism>
<reference evidence="2" key="1">
    <citation type="journal article" date="2019" name="Sci. Rep.">
        <title>Draft genome of Tanacetum cinerariifolium, the natural source of mosquito coil.</title>
        <authorList>
            <person name="Yamashiro T."/>
            <person name="Shiraishi A."/>
            <person name="Satake H."/>
            <person name="Nakayama K."/>
        </authorList>
    </citation>
    <scope>NUCLEOTIDE SEQUENCE</scope>
</reference>
<evidence type="ECO:0000313" key="2">
    <source>
        <dbReference type="EMBL" id="GEU53109.1"/>
    </source>
</evidence>